<dbReference type="Proteomes" id="UP000019375">
    <property type="component" value="Unassembled WGS sequence"/>
</dbReference>
<dbReference type="PANTHER" id="PTHR31283:SF5">
    <property type="entry name" value="EKC_KEOPS COMPLEX SUBUNIT LAGE3"/>
    <property type="match status" value="1"/>
</dbReference>
<keyword evidence="3" id="KW-1185">Reference proteome</keyword>
<dbReference type="Pfam" id="PF09341">
    <property type="entry name" value="Pcc1"/>
    <property type="match status" value="1"/>
</dbReference>
<dbReference type="OrthoDB" id="10025739at2759"/>
<organism evidence="2 3">
    <name type="scientific">Zygosaccharomyces bailii (strain CLIB 213 / ATCC 58445 / CBS 680 / BCRC 21525 / NBRC 1098 / NCYC 1416 / NRRL Y-2227)</name>
    <dbReference type="NCBI Taxonomy" id="1333698"/>
    <lineage>
        <taxon>Eukaryota</taxon>
        <taxon>Fungi</taxon>
        <taxon>Dikarya</taxon>
        <taxon>Ascomycota</taxon>
        <taxon>Saccharomycotina</taxon>
        <taxon>Saccharomycetes</taxon>
        <taxon>Saccharomycetales</taxon>
        <taxon>Saccharomycetaceae</taxon>
        <taxon>Zygosaccharomyces</taxon>
    </lineage>
</organism>
<dbReference type="PANTHER" id="PTHR31283">
    <property type="entry name" value="EKC/KEOPS COMPLEX SUBUNIT PCC1 FAMILY MEMBER"/>
    <property type="match status" value="1"/>
</dbReference>
<dbReference type="GO" id="GO:0000408">
    <property type="term" value="C:EKC/KEOPS complex"/>
    <property type="evidence" value="ECO:0007669"/>
    <property type="project" value="TreeGrafter"/>
</dbReference>
<proteinExistence type="inferred from homology"/>
<evidence type="ECO:0000256" key="1">
    <source>
        <dbReference type="ARBA" id="ARBA00007073"/>
    </source>
</evidence>
<dbReference type="EMBL" id="HG316469">
    <property type="protein sequence ID" value="CDF91941.1"/>
    <property type="molecule type" value="Genomic_DNA"/>
</dbReference>
<protein>
    <submittedName>
        <fullName evidence="2">ZYBA0S16-00540g1_1</fullName>
    </submittedName>
</protein>
<dbReference type="GO" id="GO:0070525">
    <property type="term" value="P:tRNA threonylcarbamoyladenosine metabolic process"/>
    <property type="evidence" value="ECO:0007669"/>
    <property type="project" value="TreeGrafter"/>
</dbReference>
<dbReference type="AlphaFoldDB" id="A0A8J2TAB4"/>
<gene>
    <name evidence="2" type="ORF">BN860_00540g</name>
</gene>
<name>A0A8J2TAB4_ZYGB2</name>
<evidence type="ECO:0000313" key="3">
    <source>
        <dbReference type="Proteomes" id="UP000019375"/>
    </source>
</evidence>
<reference evidence="3" key="1">
    <citation type="journal article" date="2013" name="Genome Announc.">
        <title>Genome sequence of the food spoilage yeast Zygosaccharomyces bailii CLIB 213(T).</title>
        <authorList>
            <person name="Galeote V."/>
            <person name="Bigey F."/>
            <person name="Devillers H."/>
            <person name="Neuveglise C."/>
            <person name="Dequin S."/>
        </authorList>
    </citation>
    <scope>NUCLEOTIDE SEQUENCE [LARGE SCALE GENOMIC DNA]</scope>
    <source>
        <strain evidence="3">CLIB 213 / ATCC 58445 / CBS 680 / CCRC 21525 / NBRC 1098 / NCYC 1416 / NRRL Y-2227</strain>
    </source>
</reference>
<dbReference type="Gene3D" id="3.30.310.50">
    <property type="entry name" value="Alpha-D-phosphohexomutase, C-terminal domain"/>
    <property type="match status" value="1"/>
</dbReference>
<sequence>MTSRLDHSLKLQIPFPDAKDAQVALRVLEPDPVLRPEDFQCSYTNIGNVLEVHFRSVDDRSLRVGVSNVIDSIKTIIEAIDELA</sequence>
<evidence type="ECO:0000313" key="2">
    <source>
        <dbReference type="EMBL" id="CDF91941.1"/>
    </source>
</evidence>
<comment type="similarity">
    <text evidence="1">Belongs to the CTAG/PCC1 family.</text>
</comment>
<accession>A0A8J2TAB4</accession>
<dbReference type="InterPro" id="IPR015419">
    <property type="entry name" value="CTAG/Pcc1"/>
</dbReference>